<dbReference type="PANTHER" id="PTHR46825:SF9">
    <property type="entry name" value="BETA-LACTAMASE-RELATED DOMAIN-CONTAINING PROTEIN"/>
    <property type="match status" value="1"/>
</dbReference>
<dbReference type="InterPro" id="IPR012338">
    <property type="entry name" value="Beta-lactam/transpept-like"/>
</dbReference>
<dbReference type="PATRIC" id="fig|1227491.4.peg.1440"/>
<protein>
    <recommendedName>
        <fullName evidence="1">Beta-lactamase-related domain-containing protein</fullName>
    </recommendedName>
</protein>
<name>M0BAR4_9EURY</name>
<dbReference type="SUPFAM" id="SSF56601">
    <property type="entry name" value="beta-lactamase/transpeptidase-like"/>
    <property type="match status" value="1"/>
</dbReference>
<evidence type="ECO:0000313" key="3">
    <source>
        <dbReference type="Proteomes" id="UP000011591"/>
    </source>
</evidence>
<dbReference type="EMBL" id="AOIP01000016">
    <property type="protein sequence ID" value="ELZ06754.1"/>
    <property type="molecule type" value="Genomic_DNA"/>
</dbReference>
<reference evidence="2 3" key="1">
    <citation type="journal article" date="2014" name="PLoS Genet.">
        <title>Phylogenetically driven sequencing of extremely halophilic archaea reveals strategies for static and dynamic osmo-response.</title>
        <authorList>
            <person name="Becker E.A."/>
            <person name="Seitzer P.M."/>
            <person name="Tritt A."/>
            <person name="Larsen D."/>
            <person name="Krusor M."/>
            <person name="Yao A.I."/>
            <person name="Wu D."/>
            <person name="Madern D."/>
            <person name="Eisen J.A."/>
            <person name="Darling A.E."/>
            <person name="Facciotti M.T."/>
        </authorList>
    </citation>
    <scope>NUCLEOTIDE SEQUENCE [LARGE SCALE GENOMIC DNA]</scope>
    <source>
        <strain evidence="2 3">DSM 13077</strain>
    </source>
</reference>
<dbReference type="Gene3D" id="3.40.710.10">
    <property type="entry name" value="DD-peptidase/beta-lactamase superfamily"/>
    <property type="match status" value="1"/>
</dbReference>
<gene>
    <name evidence="2" type="ORF">C480_06967</name>
</gene>
<accession>M0BAR4</accession>
<proteinExistence type="predicted"/>
<dbReference type="InterPro" id="IPR050491">
    <property type="entry name" value="AmpC-like"/>
</dbReference>
<dbReference type="Pfam" id="PF00144">
    <property type="entry name" value="Beta-lactamase"/>
    <property type="match status" value="1"/>
</dbReference>
<sequence length="372" mass="41817">MKSLAASVPAVAGLGSVAGSVRANSSIESDIDDIKHRYGIQGVSAAVLENSSFNHKWEYASGYYTIPSVGNRVLTTDHRLRIASVTKVLTASAVLRLIDQGRLGMYDQVFGSNGILSGYRWEDPDFDCSLRVDDLLSHKIRTKNVSRPVYKYPDQENADADDAINEVLQADEITRVTEDDWCVTDGDYTNWSYGVLGAIVEEVEAGMFSYGNTFRDFVRDELLANVSNVDKDGMGTVADKEFGVVEDEAGHHDYRDNESVYDSKAMREPAWAWGSWAARPIEIARITRAVYEDDLWDTTYDESDAYMLYDDWLYHGGAQAGTLAYAYCNDDFALCILINTRRSPDDHSEWDEFDSPRTELKTMLRDNWSELV</sequence>
<dbReference type="InterPro" id="IPR001466">
    <property type="entry name" value="Beta-lactam-related"/>
</dbReference>
<feature type="domain" description="Beta-lactamase-related" evidence="1">
    <location>
        <begin position="30"/>
        <end position="350"/>
    </location>
</feature>
<keyword evidence="3" id="KW-1185">Reference proteome</keyword>
<comment type="caution">
    <text evidence="2">The sequence shown here is derived from an EMBL/GenBank/DDBJ whole genome shotgun (WGS) entry which is preliminary data.</text>
</comment>
<dbReference type="Proteomes" id="UP000011591">
    <property type="component" value="Unassembled WGS sequence"/>
</dbReference>
<dbReference type="RefSeq" id="WP_006664897.1">
    <property type="nucleotide sequence ID" value="NZ_AOIP01000016.1"/>
</dbReference>
<dbReference type="PANTHER" id="PTHR46825">
    <property type="entry name" value="D-ALANYL-D-ALANINE-CARBOXYPEPTIDASE/ENDOPEPTIDASE AMPH"/>
    <property type="match status" value="1"/>
</dbReference>
<evidence type="ECO:0000259" key="1">
    <source>
        <dbReference type="Pfam" id="PF00144"/>
    </source>
</evidence>
<evidence type="ECO:0000313" key="2">
    <source>
        <dbReference type="EMBL" id="ELZ06754.1"/>
    </source>
</evidence>
<dbReference type="AlphaFoldDB" id="M0BAR4"/>
<organism evidence="2 3">
    <name type="scientific">Natrialba aegyptia DSM 13077</name>
    <dbReference type="NCBI Taxonomy" id="1227491"/>
    <lineage>
        <taxon>Archaea</taxon>
        <taxon>Methanobacteriati</taxon>
        <taxon>Methanobacteriota</taxon>
        <taxon>Stenosarchaea group</taxon>
        <taxon>Halobacteria</taxon>
        <taxon>Halobacteriales</taxon>
        <taxon>Natrialbaceae</taxon>
        <taxon>Natrialba</taxon>
    </lineage>
</organism>